<dbReference type="InterPro" id="IPR008927">
    <property type="entry name" value="6-PGluconate_DH-like_C_sf"/>
</dbReference>
<evidence type="ECO:0000256" key="1">
    <source>
        <dbReference type="ARBA" id="ARBA00023002"/>
    </source>
</evidence>
<reference evidence="3 4" key="1">
    <citation type="submission" date="2021-02" db="EMBL/GenBank/DDBJ databases">
        <authorList>
            <person name="Han P."/>
        </authorList>
    </citation>
    <scope>NUCLEOTIDE SEQUENCE [LARGE SCALE GENOMIC DNA]</scope>
    <source>
        <strain evidence="3">Candidatus Nitrospira sp. ZN2</strain>
    </source>
</reference>
<evidence type="ECO:0000259" key="2">
    <source>
        <dbReference type="PROSITE" id="PS51176"/>
    </source>
</evidence>
<dbReference type="Pfam" id="PF20463">
    <property type="entry name" value="PDH_C"/>
    <property type="match status" value="1"/>
</dbReference>
<protein>
    <submittedName>
        <fullName evidence="3">Prephenate/arogenate dehydrogenase domain-containing protein</fullName>
    </submittedName>
</protein>
<dbReference type="SUPFAM" id="SSF48179">
    <property type="entry name" value="6-phosphogluconate dehydrogenase C-terminal domain-like"/>
    <property type="match status" value="1"/>
</dbReference>
<gene>
    <name evidence="3" type="ORF">NSPZN2_10883</name>
</gene>
<feature type="domain" description="Prephenate/arogenate dehydrogenase" evidence="2">
    <location>
        <begin position="7"/>
        <end position="298"/>
    </location>
</feature>
<dbReference type="RefSeq" id="WP_213040702.1">
    <property type="nucleotide sequence ID" value="NZ_CAJNBJ010000001.1"/>
</dbReference>
<proteinExistence type="predicted"/>
<dbReference type="PANTHER" id="PTHR21363">
    <property type="entry name" value="PREPHENATE DEHYDROGENASE"/>
    <property type="match status" value="1"/>
</dbReference>
<sequence length="298" mass="32054">MKTPHFQQVAIIGVGLIGGSLGMILRRHHVADSVVGIGRRVENLKTAVEVGAIDRYVSDPREGVEGADFVLLATPVDTYERHLQEWAGCLKPGTIVSDVGSVKGALVTRSEALLPSAVKFVGAHPIAGKEKTGVAAGSETLFSGARCILTPTTKTDPEALQIVRAIWELAGSIVLEMDPFLHDKILGAVSHLPHVAAFALMTALADVRDHGVPELDLAGHSGGGLRDTTRIAASSPEMWRDIFLWNRDNVVSLIETYERHLGELKRLIAAGDAAGIEKQLDKAKHEREQLTLKTPRKA</sequence>
<keyword evidence="4" id="KW-1185">Reference proteome</keyword>
<dbReference type="InterPro" id="IPR046826">
    <property type="entry name" value="PDH_N"/>
</dbReference>
<name>A0ABM8QLN9_9BACT</name>
<dbReference type="PANTHER" id="PTHR21363:SF0">
    <property type="entry name" value="PREPHENATE DEHYDROGENASE [NADP(+)]"/>
    <property type="match status" value="1"/>
</dbReference>
<organism evidence="3 4">
    <name type="scientific">Nitrospira defluvii</name>
    <dbReference type="NCBI Taxonomy" id="330214"/>
    <lineage>
        <taxon>Bacteria</taxon>
        <taxon>Pseudomonadati</taxon>
        <taxon>Nitrospirota</taxon>
        <taxon>Nitrospiria</taxon>
        <taxon>Nitrospirales</taxon>
        <taxon>Nitrospiraceae</taxon>
        <taxon>Nitrospira</taxon>
    </lineage>
</organism>
<evidence type="ECO:0000313" key="4">
    <source>
        <dbReference type="Proteomes" id="UP000675880"/>
    </source>
</evidence>
<accession>A0ABM8QLN9</accession>
<dbReference type="InterPro" id="IPR046825">
    <property type="entry name" value="PDH_C"/>
</dbReference>
<dbReference type="Pfam" id="PF02153">
    <property type="entry name" value="PDH_N"/>
    <property type="match status" value="1"/>
</dbReference>
<dbReference type="Gene3D" id="3.40.50.720">
    <property type="entry name" value="NAD(P)-binding Rossmann-like Domain"/>
    <property type="match status" value="1"/>
</dbReference>
<dbReference type="InterPro" id="IPR050812">
    <property type="entry name" value="Preph/Arog_dehydrog"/>
</dbReference>
<dbReference type="Gene3D" id="1.10.3660.10">
    <property type="entry name" value="6-phosphogluconate dehydrogenase C-terminal like domain"/>
    <property type="match status" value="1"/>
</dbReference>
<comment type="caution">
    <text evidence="3">The sequence shown here is derived from an EMBL/GenBank/DDBJ whole genome shotgun (WGS) entry which is preliminary data.</text>
</comment>
<dbReference type="EMBL" id="CAJNBJ010000001">
    <property type="protein sequence ID" value="CAE6704116.1"/>
    <property type="molecule type" value="Genomic_DNA"/>
</dbReference>
<dbReference type="InterPro" id="IPR036291">
    <property type="entry name" value="NAD(P)-bd_dom_sf"/>
</dbReference>
<keyword evidence="1" id="KW-0560">Oxidoreductase</keyword>
<evidence type="ECO:0000313" key="3">
    <source>
        <dbReference type="EMBL" id="CAE6704116.1"/>
    </source>
</evidence>
<dbReference type="SUPFAM" id="SSF51735">
    <property type="entry name" value="NAD(P)-binding Rossmann-fold domains"/>
    <property type="match status" value="1"/>
</dbReference>
<dbReference type="PROSITE" id="PS51176">
    <property type="entry name" value="PDH_ADH"/>
    <property type="match status" value="1"/>
</dbReference>
<dbReference type="InterPro" id="IPR003099">
    <property type="entry name" value="Prephen_DH"/>
</dbReference>
<dbReference type="Proteomes" id="UP000675880">
    <property type="component" value="Unassembled WGS sequence"/>
</dbReference>